<gene>
    <name evidence="1" type="ORF">E2C01_071361</name>
</gene>
<organism evidence="1 2">
    <name type="scientific">Portunus trituberculatus</name>
    <name type="common">Swimming crab</name>
    <name type="synonym">Neptunus trituberculatus</name>
    <dbReference type="NCBI Taxonomy" id="210409"/>
    <lineage>
        <taxon>Eukaryota</taxon>
        <taxon>Metazoa</taxon>
        <taxon>Ecdysozoa</taxon>
        <taxon>Arthropoda</taxon>
        <taxon>Crustacea</taxon>
        <taxon>Multicrustacea</taxon>
        <taxon>Malacostraca</taxon>
        <taxon>Eumalacostraca</taxon>
        <taxon>Eucarida</taxon>
        <taxon>Decapoda</taxon>
        <taxon>Pleocyemata</taxon>
        <taxon>Brachyura</taxon>
        <taxon>Eubrachyura</taxon>
        <taxon>Portunoidea</taxon>
        <taxon>Portunidae</taxon>
        <taxon>Portuninae</taxon>
        <taxon>Portunus</taxon>
    </lineage>
</organism>
<name>A0A5B7I4S8_PORTR</name>
<evidence type="ECO:0000313" key="1">
    <source>
        <dbReference type="EMBL" id="MPC76926.1"/>
    </source>
</evidence>
<protein>
    <submittedName>
        <fullName evidence="1">Uncharacterized protein</fullName>
    </submittedName>
</protein>
<keyword evidence="2" id="KW-1185">Reference proteome</keyword>
<dbReference type="EMBL" id="VSRR010044580">
    <property type="protein sequence ID" value="MPC76926.1"/>
    <property type="molecule type" value="Genomic_DNA"/>
</dbReference>
<reference evidence="1 2" key="1">
    <citation type="submission" date="2019-05" db="EMBL/GenBank/DDBJ databases">
        <title>Another draft genome of Portunus trituberculatus and its Hox gene families provides insights of decapod evolution.</title>
        <authorList>
            <person name="Jeong J.-H."/>
            <person name="Song I."/>
            <person name="Kim S."/>
            <person name="Choi T."/>
            <person name="Kim D."/>
            <person name="Ryu S."/>
            <person name="Kim W."/>
        </authorList>
    </citation>
    <scope>NUCLEOTIDE SEQUENCE [LARGE SCALE GENOMIC DNA]</scope>
    <source>
        <tissue evidence="1">Muscle</tissue>
    </source>
</reference>
<evidence type="ECO:0000313" key="2">
    <source>
        <dbReference type="Proteomes" id="UP000324222"/>
    </source>
</evidence>
<comment type="caution">
    <text evidence="1">The sequence shown here is derived from an EMBL/GenBank/DDBJ whole genome shotgun (WGS) entry which is preliminary data.</text>
</comment>
<accession>A0A5B7I4S8</accession>
<dbReference type="AlphaFoldDB" id="A0A5B7I4S8"/>
<dbReference type="Proteomes" id="UP000324222">
    <property type="component" value="Unassembled WGS sequence"/>
</dbReference>
<proteinExistence type="predicted"/>
<sequence length="58" mass="6612">MFLLVRSTNPSFLSHARKPSLPSLFSLCLGTTWALQSICWLPDYSQKMPKELTIDLEV</sequence>